<accession>A0A0F9U2E3</accession>
<reference evidence="1" key="1">
    <citation type="journal article" date="2015" name="Nature">
        <title>Complex archaea that bridge the gap between prokaryotes and eukaryotes.</title>
        <authorList>
            <person name="Spang A."/>
            <person name="Saw J.H."/>
            <person name="Jorgensen S.L."/>
            <person name="Zaremba-Niedzwiedzka K."/>
            <person name="Martijn J."/>
            <person name="Lind A.E."/>
            <person name="van Eijk R."/>
            <person name="Schleper C."/>
            <person name="Guy L."/>
            <person name="Ettema T.J."/>
        </authorList>
    </citation>
    <scope>NUCLEOTIDE SEQUENCE</scope>
</reference>
<proteinExistence type="predicted"/>
<evidence type="ECO:0000313" key="1">
    <source>
        <dbReference type="EMBL" id="KKN85744.1"/>
    </source>
</evidence>
<gene>
    <name evidence="1" type="ORF">LCGC14_0275490</name>
</gene>
<sequence>MAESLLPSPEDREKLLREQKISMDDIAALYSKEPFVPDCECIGLDCVKPWCKIWWGFFFAEFDAGVIVSMVEDFLFDPEEE</sequence>
<dbReference type="AlphaFoldDB" id="A0A0F9U2E3"/>
<dbReference type="EMBL" id="LAZR01000155">
    <property type="protein sequence ID" value="KKN85744.1"/>
    <property type="molecule type" value="Genomic_DNA"/>
</dbReference>
<name>A0A0F9U2E3_9ZZZZ</name>
<protein>
    <submittedName>
        <fullName evidence="1">Uncharacterized protein</fullName>
    </submittedName>
</protein>
<comment type="caution">
    <text evidence="1">The sequence shown here is derived from an EMBL/GenBank/DDBJ whole genome shotgun (WGS) entry which is preliminary data.</text>
</comment>
<organism evidence="1">
    <name type="scientific">marine sediment metagenome</name>
    <dbReference type="NCBI Taxonomy" id="412755"/>
    <lineage>
        <taxon>unclassified sequences</taxon>
        <taxon>metagenomes</taxon>
        <taxon>ecological metagenomes</taxon>
    </lineage>
</organism>